<evidence type="ECO:0000259" key="1">
    <source>
        <dbReference type="Pfam" id="PF01973"/>
    </source>
</evidence>
<dbReference type="PANTHER" id="PTHR41786:SF1">
    <property type="entry name" value="6-HYDROXYMETHYLPTERIN DIPHOSPHOKINASE MPTE-LIKE DOMAIN-CONTAINING PROTEIN"/>
    <property type="match status" value="1"/>
</dbReference>
<protein>
    <recommendedName>
        <fullName evidence="1">6-hydroxymethylpterin diphosphokinase MptE-like domain-containing protein</fullName>
    </recommendedName>
</protein>
<accession>A0ABN0P1M4</accession>
<keyword evidence="3" id="KW-1185">Reference proteome</keyword>
<dbReference type="PANTHER" id="PTHR41786">
    <property type="entry name" value="MOTILITY ACCESSORY FACTOR MAF"/>
    <property type="match status" value="1"/>
</dbReference>
<proteinExistence type="predicted"/>
<gene>
    <name evidence="2" type="ORF">HMPREF9193_00088</name>
</gene>
<sequence>MTICLEDSKNGGKTCTVNNQYLHSKYNPQQEAHKFVSSIDCPFNPSCVLVLGPCLSYCAPELARRFPSVPLYAIQYDAVFCGKQNSKNTVIPSENDCWSYSFLCTAHTRTEELSEQLFSVIGETAVFAVLLAVWQPSEHAFKTENTTAWQAVKLLLQKSRDVLATRSFFSKRWLKNSIRFCLHARNIYRIQRGSKNVLIAASGPSLAASLPFIKKLRKHFFVIALSSALKPLIHAHIYPDLCMSTDGGFYAKAHLKVLYELQRQGIHIPLAAAAESRIGSFLLNTLPVIPLAYGDGIETMLLNYCNIPYMHALRNGSVSGTAADFALRITSGAVYFCGLDLKNGTGYAHTLPNELESTASFYDTRLKPLASRTYEPESGALDIYRRWFSERDGEFNSRVFRLSSLPYEHKLGSITDILWHNINAELAGKKSKSGTDGKKSKTCACTAQKNADGQHIVLALTKDKTDAQKQCTSFLQEQHQKVLELKDEKSQKLWYENCACAEYLSTLKYPASSEFKQKLTNTVSGIFDELKRLCAYE</sequence>
<evidence type="ECO:0000313" key="3">
    <source>
        <dbReference type="Proteomes" id="UP000016649"/>
    </source>
</evidence>
<dbReference type="Pfam" id="PF01973">
    <property type="entry name" value="MptE-like"/>
    <property type="match status" value="1"/>
</dbReference>
<evidence type="ECO:0000313" key="2">
    <source>
        <dbReference type="EMBL" id="ERJ94549.1"/>
    </source>
</evidence>
<dbReference type="InterPro" id="IPR002826">
    <property type="entry name" value="MptE-like"/>
</dbReference>
<organism evidence="2 3">
    <name type="scientific">Treponema lecithinolyticum ATCC 700332</name>
    <dbReference type="NCBI Taxonomy" id="1321815"/>
    <lineage>
        <taxon>Bacteria</taxon>
        <taxon>Pseudomonadati</taxon>
        <taxon>Spirochaetota</taxon>
        <taxon>Spirochaetia</taxon>
        <taxon>Spirochaetales</taxon>
        <taxon>Treponemataceae</taxon>
        <taxon>Treponema</taxon>
    </lineage>
</organism>
<dbReference type="Proteomes" id="UP000016649">
    <property type="component" value="Unassembled WGS sequence"/>
</dbReference>
<name>A0ABN0P1M4_TRELE</name>
<feature type="domain" description="6-hydroxymethylpterin diphosphokinase MptE-like" evidence="1">
    <location>
        <begin position="184"/>
        <end position="342"/>
    </location>
</feature>
<dbReference type="RefSeq" id="WP_021686055.1">
    <property type="nucleotide sequence ID" value="NZ_KI260552.1"/>
</dbReference>
<dbReference type="EMBL" id="AWVH01000002">
    <property type="protein sequence ID" value="ERJ94549.1"/>
    <property type="molecule type" value="Genomic_DNA"/>
</dbReference>
<comment type="caution">
    <text evidence="2">The sequence shown here is derived from an EMBL/GenBank/DDBJ whole genome shotgun (WGS) entry which is preliminary data.</text>
</comment>
<reference evidence="2 3" key="1">
    <citation type="submission" date="2013-08" db="EMBL/GenBank/DDBJ databases">
        <authorList>
            <person name="Weinstock G."/>
            <person name="Sodergren E."/>
            <person name="Wylie T."/>
            <person name="Fulton L."/>
            <person name="Fulton R."/>
            <person name="Fronick C."/>
            <person name="O'Laughlin M."/>
            <person name="Godfrey J."/>
            <person name="Miner T."/>
            <person name="Herter B."/>
            <person name="Appelbaum E."/>
            <person name="Cordes M."/>
            <person name="Lek S."/>
            <person name="Wollam A."/>
            <person name="Pepin K.H."/>
            <person name="Palsikar V.B."/>
            <person name="Mitreva M."/>
            <person name="Wilson R.K."/>
        </authorList>
    </citation>
    <scope>NUCLEOTIDE SEQUENCE [LARGE SCALE GENOMIC DNA]</scope>
    <source>
        <strain evidence="2 3">ATCC 700332</strain>
    </source>
</reference>